<feature type="transmembrane region" description="Helical" evidence="7">
    <location>
        <begin position="80"/>
        <end position="101"/>
    </location>
</feature>
<dbReference type="PANTHER" id="PTHR30371:SF0">
    <property type="entry name" value="SEC-INDEPENDENT PROTEIN TRANSLOCASE PROTEIN TATC, CHLOROPLASTIC-RELATED"/>
    <property type="match status" value="1"/>
</dbReference>
<dbReference type="Proteomes" id="UP000243342">
    <property type="component" value="Unassembled WGS sequence"/>
</dbReference>
<keyword evidence="4 7" id="KW-1133">Transmembrane helix</keyword>
<dbReference type="GO" id="GO:0043953">
    <property type="term" value="P:protein transport by the Tat complex"/>
    <property type="evidence" value="ECO:0007669"/>
    <property type="project" value="UniProtKB-UniRule"/>
</dbReference>
<reference evidence="9 10" key="1">
    <citation type="submission" date="2016-10" db="EMBL/GenBank/DDBJ databases">
        <title>Genome sequence of Streptomyces gilvigriseus MUSC 26.</title>
        <authorList>
            <person name="Lee L.-H."/>
            <person name="Ser H.-L."/>
        </authorList>
    </citation>
    <scope>NUCLEOTIDE SEQUENCE [LARGE SCALE GENOMIC DNA]</scope>
    <source>
        <strain evidence="9 10">MUSC 26</strain>
    </source>
</reference>
<dbReference type="PRINTS" id="PR01840">
    <property type="entry name" value="TATCFAMILY"/>
</dbReference>
<keyword evidence="5 7" id="KW-0811">Translocation</keyword>
<evidence type="ECO:0000313" key="10">
    <source>
        <dbReference type="Proteomes" id="UP000243342"/>
    </source>
</evidence>
<proteinExistence type="inferred from homology"/>
<comment type="similarity">
    <text evidence="7">Belongs to the TatC family.</text>
</comment>
<gene>
    <name evidence="7" type="primary">tatC</name>
    <name evidence="9" type="ORF">BIV57_05750</name>
</gene>
<comment type="subcellular location">
    <subcellularLocation>
        <location evidence="7">Cell membrane</location>
        <topology evidence="7">Multi-pass membrane protein</topology>
    </subcellularLocation>
    <subcellularLocation>
        <location evidence="1">Membrane</location>
        <topology evidence="1">Multi-pass membrane protein</topology>
    </subcellularLocation>
</comment>
<name>A0A1J7BIC6_9ACTN</name>
<organism evidence="9 10">
    <name type="scientific">Mangrovactinospora gilvigrisea</name>
    <dbReference type="NCBI Taxonomy" id="1428644"/>
    <lineage>
        <taxon>Bacteria</taxon>
        <taxon>Bacillati</taxon>
        <taxon>Actinomycetota</taxon>
        <taxon>Actinomycetes</taxon>
        <taxon>Kitasatosporales</taxon>
        <taxon>Streptomycetaceae</taxon>
        <taxon>Mangrovactinospora</taxon>
    </lineage>
</organism>
<dbReference type="GO" id="GO:0033281">
    <property type="term" value="C:TAT protein transport complex"/>
    <property type="evidence" value="ECO:0007669"/>
    <property type="project" value="UniProtKB-UniRule"/>
</dbReference>
<keyword evidence="6 7" id="KW-0472">Membrane</keyword>
<evidence type="ECO:0000256" key="6">
    <source>
        <dbReference type="ARBA" id="ARBA00023136"/>
    </source>
</evidence>
<feature type="transmembrane region" description="Helical" evidence="7">
    <location>
        <begin position="14"/>
        <end position="32"/>
    </location>
</feature>
<dbReference type="Pfam" id="PF00902">
    <property type="entry name" value="TatC"/>
    <property type="match status" value="1"/>
</dbReference>
<keyword evidence="7" id="KW-1003">Cell membrane</keyword>
<comment type="caution">
    <text evidence="9">The sequence shown here is derived from an EMBL/GenBank/DDBJ whole genome shotgun (WGS) entry which is preliminary data.</text>
</comment>
<dbReference type="PANTHER" id="PTHR30371">
    <property type="entry name" value="SEC-INDEPENDENT PROTEIN TRANSLOCASE PROTEIN TATC"/>
    <property type="match status" value="1"/>
</dbReference>
<keyword evidence="2 7" id="KW-0812">Transmembrane</keyword>
<evidence type="ECO:0000256" key="1">
    <source>
        <dbReference type="ARBA" id="ARBA00004141"/>
    </source>
</evidence>
<feature type="transmembrane region" description="Helical" evidence="7">
    <location>
        <begin position="219"/>
        <end position="241"/>
    </location>
</feature>
<dbReference type="RefSeq" id="WP_071655589.1">
    <property type="nucleotide sequence ID" value="NZ_MLCF01000022.1"/>
</dbReference>
<evidence type="ECO:0000256" key="5">
    <source>
        <dbReference type="ARBA" id="ARBA00023010"/>
    </source>
</evidence>
<sequence>MPLADHLRELRNRLIKSVIAVIITAVVGWVFSDWIIHQLADPLCDIHSVHGIGASSRSECGNGSLVMSGIMGGLAFKFKISLMVGVILACPVWSYQVWGFIAPGLYSKEKKYGLGFVAAGVPLFLAGVGLAYWLLPKALHILLSFNSSYFSTQILAPDYLDFIIRLSLVFGIAFEIPVLLVLLNFIGILKGKRLLRWWRGAVVLIFVFAAVATPTGDPFTMTALAAPLCVLYFAATFVALANDKRKERNNPDSELDDDEAADISSYMDDGDDLTAIEGGGTGSVTAVEEVRASELEGPEELPAPRRSDYDDNDDIT</sequence>
<feature type="transmembrane region" description="Helical" evidence="7">
    <location>
        <begin position="162"/>
        <end position="185"/>
    </location>
</feature>
<dbReference type="STRING" id="1428644.BIV57_05750"/>
<keyword evidence="10" id="KW-1185">Reference proteome</keyword>
<dbReference type="OrthoDB" id="9777044at2"/>
<dbReference type="PROSITE" id="PS01218">
    <property type="entry name" value="TATC"/>
    <property type="match status" value="1"/>
</dbReference>
<evidence type="ECO:0000256" key="4">
    <source>
        <dbReference type="ARBA" id="ARBA00022989"/>
    </source>
</evidence>
<keyword evidence="7" id="KW-0813">Transport</keyword>
<evidence type="ECO:0000256" key="8">
    <source>
        <dbReference type="SAM" id="MobiDB-lite"/>
    </source>
</evidence>
<evidence type="ECO:0000256" key="7">
    <source>
        <dbReference type="HAMAP-Rule" id="MF_00902"/>
    </source>
</evidence>
<comment type="subunit">
    <text evidence="7">The Tat system comprises two distinct complexes: a TatABC complex, containing multiple copies of TatA, TatB and TatC subunits, and a separate TatA complex, containing only TatA subunits. Substrates initially bind to the TatABC complex, which probably triggers association of the separate TatA complex to form the active translocon.</text>
</comment>
<protein>
    <recommendedName>
        <fullName evidence="7">Sec-independent protein translocase protein TatC</fullName>
    </recommendedName>
</protein>
<evidence type="ECO:0000256" key="3">
    <source>
        <dbReference type="ARBA" id="ARBA00022927"/>
    </source>
</evidence>
<dbReference type="GO" id="GO:0065002">
    <property type="term" value="P:intracellular protein transmembrane transport"/>
    <property type="evidence" value="ECO:0007669"/>
    <property type="project" value="TreeGrafter"/>
</dbReference>
<dbReference type="InterPro" id="IPR002033">
    <property type="entry name" value="TatC"/>
</dbReference>
<feature type="transmembrane region" description="Helical" evidence="7">
    <location>
        <begin position="197"/>
        <end position="213"/>
    </location>
</feature>
<keyword evidence="3 7" id="KW-0653">Protein transport</keyword>
<dbReference type="GO" id="GO:0009977">
    <property type="term" value="F:proton motive force dependent protein transmembrane transporter activity"/>
    <property type="evidence" value="ECO:0007669"/>
    <property type="project" value="TreeGrafter"/>
</dbReference>
<dbReference type="NCBIfam" id="TIGR00945">
    <property type="entry name" value="tatC"/>
    <property type="match status" value="1"/>
</dbReference>
<dbReference type="AlphaFoldDB" id="A0A1J7BIC6"/>
<dbReference type="InterPro" id="IPR019820">
    <property type="entry name" value="Sec-indep_translocase_CS"/>
</dbReference>
<dbReference type="EMBL" id="MLCF01000022">
    <property type="protein sequence ID" value="OIV38398.1"/>
    <property type="molecule type" value="Genomic_DNA"/>
</dbReference>
<feature type="region of interest" description="Disordered" evidence="8">
    <location>
        <begin position="247"/>
        <end position="316"/>
    </location>
</feature>
<accession>A0A1J7BIC6</accession>
<evidence type="ECO:0000256" key="2">
    <source>
        <dbReference type="ARBA" id="ARBA00022692"/>
    </source>
</evidence>
<feature type="transmembrane region" description="Helical" evidence="7">
    <location>
        <begin position="113"/>
        <end position="135"/>
    </location>
</feature>
<comment type="function">
    <text evidence="7">Part of the twin-arginine translocation (Tat) system that transports large folded proteins containing a characteristic twin-arginine motif in their signal peptide across membranes. Together with TatB, TatC is part of a receptor directly interacting with Tat signal peptides.</text>
</comment>
<dbReference type="HAMAP" id="MF_00902">
    <property type="entry name" value="TatC"/>
    <property type="match status" value="1"/>
</dbReference>
<evidence type="ECO:0000313" key="9">
    <source>
        <dbReference type="EMBL" id="OIV38398.1"/>
    </source>
</evidence>